<reference evidence="6" key="1">
    <citation type="submission" date="2022-04" db="EMBL/GenBank/DDBJ databases">
        <authorList>
            <person name="Xu L."/>
            <person name="Lv Z."/>
        </authorList>
    </citation>
    <scope>NUCLEOTIDE SEQUENCE</scope>
    <source>
        <strain evidence="6">LV_2022a</strain>
    </source>
</reference>
<keyword evidence="2 5" id="KW-0812">Transmembrane</keyword>
<dbReference type="Pfam" id="PF00335">
    <property type="entry name" value="Tetraspanin"/>
    <property type="match status" value="1"/>
</dbReference>
<feature type="transmembrane region" description="Helical" evidence="5">
    <location>
        <begin position="83"/>
        <end position="105"/>
    </location>
</feature>
<evidence type="ECO:0000256" key="2">
    <source>
        <dbReference type="ARBA" id="ARBA00022692"/>
    </source>
</evidence>
<evidence type="ECO:0000256" key="1">
    <source>
        <dbReference type="ARBA" id="ARBA00004141"/>
    </source>
</evidence>
<keyword evidence="3 5" id="KW-1133">Transmembrane helix</keyword>
<gene>
    <name evidence="6" type="ORF">MN116_008553</name>
</gene>
<feature type="transmembrane region" description="Helical" evidence="5">
    <location>
        <begin position="227"/>
        <end position="249"/>
    </location>
</feature>
<keyword evidence="7" id="KW-1185">Reference proteome</keyword>
<comment type="subcellular location">
    <subcellularLocation>
        <location evidence="1">Membrane</location>
        <topology evidence="1">Multi-pass membrane protein</topology>
    </subcellularLocation>
</comment>
<dbReference type="AlphaFoldDB" id="A0AAE1Z6W4"/>
<organism evidence="6 7">
    <name type="scientific">Schistosoma mekongi</name>
    <name type="common">Parasitic worm</name>
    <dbReference type="NCBI Taxonomy" id="38744"/>
    <lineage>
        <taxon>Eukaryota</taxon>
        <taxon>Metazoa</taxon>
        <taxon>Spiralia</taxon>
        <taxon>Lophotrochozoa</taxon>
        <taxon>Platyhelminthes</taxon>
        <taxon>Trematoda</taxon>
        <taxon>Digenea</taxon>
        <taxon>Strigeidida</taxon>
        <taxon>Schistosomatoidea</taxon>
        <taxon>Schistosomatidae</taxon>
        <taxon>Schistosoma</taxon>
    </lineage>
</organism>
<evidence type="ECO:0008006" key="8">
    <source>
        <dbReference type="Google" id="ProtNLM"/>
    </source>
</evidence>
<dbReference type="GO" id="GO:0016020">
    <property type="term" value="C:membrane"/>
    <property type="evidence" value="ECO:0007669"/>
    <property type="project" value="UniProtKB-SubCell"/>
</dbReference>
<keyword evidence="4 5" id="KW-0472">Membrane</keyword>
<reference evidence="6" key="2">
    <citation type="journal article" date="2023" name="Infect Dis Poverty">
        <title>Chromosome-scale genome of the human blood fluke Schistosoma mekongi and its implications for public health.</title>
        <authorList>
            <person name="Zhou M."/>
            <person name="Xu L."/>
            <person name="Xu D."/>
            <person name="Chen W."/>
            <person name="Khan J."/>
            <person name="Hu Y."/>
            <person name="Huang H."/>
            <person name="Wei H."/>
            <person name="Zhang Y."/>
            <person name="Chusongsang P."/>
            <person name="Tanasarnprasert K."/>
            <person name="Hu X."/>
            <person name="Limpanont Y."/>
            <person name="Lv Z."/>
        </authorList>
    </citation>
    <scope>NUCLEOTIDE SEQUENCE</scope>
    <source>
        <strain evidence="6">LV_2022a</strain>
    </source>
</reference>
<evidence type="ECO:0000256" key="4">
    <source>
        <dbReference type="ARBA" id="ARBA00023136"/>
    </source>
</evidence>
<dbReference type="InterPro" id="IPR018499">
    <property type="entry name" value="Tetraspanin/Peripherin"/>
</dbReference>
<feature type="transmembrane region" description="Helical" evidence="5">
    <location>
        <begin position="53"/>
        <end position="76"/>
    </location>
</feature>
<evidence type="ECO:0000313" key="6">
    <source>
        <dbReference type="EMBL" id="KAK4467947.1"/>
    </source>
</evidence>
<evidence type="ECO:0000256" key="3">
    <source>
        <dbReference type="ARBA" id="ARBA00022989"/>
    </source>
</evidence>
<sequence length="253" mass="28929">MNVLIMCTTVFWLKVSAYLLRPQVMKLKVPVNLNNVVLRSGLNYIMRNLLSPVTLPVIIMGICYTSICAFGFLIAYNRNTTNFLIYEVLFTVCVVSHLVMFVMFLKDPSSMHKHAKTELEKLVKSYKSLSSMDAASLFLGLIMINLKCCGFTDPYDFFESTYFTNEDIYDGVKYSLISIPVACCEMNNEYKMLDTECPKWLSTSKHHFTVGCRDVFADNCVQRINTFLYASLTVIFLAIIMTACCVLILKELW</sequence>
<name>A0AAE1Z6W4_SCHME</name>
<proteinExistence type="predicted"/>
<dbReference type="Proteomes" id="UP001292079">
    <property type="component" value="Unassembled WGS sequence"/>
</dbReference>
<dbReference type="Gene3D" id="1.10.1450.10">
    <property type="entry name" value="Tetraspanin"/>
    <property type="match status" value="1"/>
</dbReference>
<evidence type="ECO:0000256" key="5">
    <source>
        <dbReference type="SAM" id="Phobius"/>
    </source>
</evidence>
<accession>A0AAE1Z6W4</accession>
<evidence type="ECO:0000313" key="7">
    <source>
        <dbReference type="Proteomes" id="UP001292079"/>
    </source>
</evidence>
<feature type="transmembrane region" description="Helical" evidence="5">
    <location>
        <begin position="125"/>
        <end position="146"/>
    </location>
</feature>
<dbReference type="EMBL" id="JALJAT010000008">
    <property type="protein sequence ID" value="KAK4467947.1"/>
    <property type="molecule type" value="Genomic_DNA"/>
</dbReference>
<protein>
    <recommendedName>
        <fullName evidence="8">Tetraspanin</fullName>
    </recommendedName>
</protein>
<dbReference type="SUPFAM" id="SSF48652">
    <property type="entry name" value="Tetraspanin"/>
    <property type="match status" value="1"/>
</dbReference>
<comment type="caution">
    <text evidence="6">The sequence shown here is derived from an EMBL/GenBank/DDBJ whole genome shotgun (WGS) entry which is preliminary data.</text>
</comment>
<dbReference type="InterPro" id="IPR008952">
    <property type="entry name" value="Tetraspanin_EC2_sf"/>
</dbReference>